<feature type="domain" description="Cyclin-D1-binding protein 1-like C-terminal" evidence="10">
    <location>
        <begin position="689"/>
        <end position="789"/>
    </location>
</feature>
<reference evidence="11 12" key="1">
    <citation type="submission" date="2021-05" db="EMBL/GenBank/DDBJ databases">
        <title>Genome Assembly of Synthetic Allotetraploid Brassica napus Reveals Homoeologous Exchanges between Subgenomes.</title>
        <authorList>
            <person name="Davis J.T."/>
        </authorList>
    </citation>
    <scope>NUCLEOTIDE SEQUENCE [LARGE SCALE GENOMIC DNA]</scope>
    <source>
        <strain evidence="12">cv. Da-Ae</strain>
        <tissue evidence="11">Seedling</tissue>
    </source>
</reference>
<dbReference type="NCBIfam" id="TIGR00797">
    <property type="entry name" value="matE"/>
    <property type="match status" value="1"/>
</dbReference>
<dbReference type="InterPro" id="IPR045069">
    <property type="entry name" value="MATE_euk"/>
</dbReference>
<keyword evidence="5 7" id="KW-1133">Transmembrane helix</keyword>
<dbReference type="Pfam" id="PF13324">
    <property type="entry name" value="GCIP_N"/>
    <property type="match status" value="1"/>
</dbReference>
<feature type="transmembrane region" description="Helical" evidence="7">
    <location>
        <begin position="65"/>
        <end position="92"/>
    </location>
</feature>
<gene>
    <name evidence="11" type="ORF">HID58_027591</name>
</gene>
<evidence type="ECO:0000256" key="2">
    <source>
        <dbReference type="ARBA" id="ARBA00010199"/>
    </source>
</evidence>
<comment type="subcellular location">
    <subcellularLocation>
        <location evidence="1">Membrane</location>
        <topology evidence="1">Multi-pass membrane protein</topology>
    </subcellularLocation>
</comment>
<dbReference type="InterPro" id="IPR002528">
    <property type="entry name" value="MATE_fam"/>
</dbReference>
<proteinExistence type="inferred from homology"/>
<dbReference type="InterPro" id="IPR049317">
    <property type="entry name" value="GCIP-like_N"/>
</dbReference>
<dbReference type="Pfam" id="PF20936">
    <property type="entry name" value="GCIP_C"/>
    <property type="match status" value="1"/>
</dbReference>
<feature type="transmembrane region" description="Helical" evidence="7">
    <location>
        <begin position="113"/>
        <end position="133"/>
    </location>
</feature>
<evidence type="ECO:0000256" key="4">
    <source>
        <dbReference type="ARBA" id="ARBA00022692"/>
    </source>
</evidence>
<feature type="transmembrane region" description="Helical" evidence="7">
    <location>
        <begin position="254"/>
        <end position="272"/>
    </location>
</feature>
<evidence type="ECO:0000256" key="8">
    <source>
        <dbReference type="SAM" id="MobiDB-lite"/>
    </source>
</evidence>
<dbReference type="Proteomes" id="UP000824890">
    <property type="component" value="Unassembled WGS sequence"/>
</dbReference>
<organism evidence="11 12">
    <name type="scientific">Brassica napus</name>
    <name type="common">Rape</name>
    <dbReference type="NCBI Taxonomy" id="3708"/>
    <lineage>
        <taxon>Eukaryota</taxon>
        <taxon>Viridiplantae</taxon>
        <taxon>Streptophyta</taxon>
        <taxon>Embryophyta</taxon>
        <taxon>Tracheophyta</taxon>
        <taxon>Spermatophyta</taxon>
        <taxon>Magnoliopsida</taxon>
        <taxon>eudicotyledons</taxon>
        <taxon>Gunneridae</taxon>
        <taxon>Pentapetalae</taxon>
        <taxon>rosids</taxon>
        <taxon>malvids</taxon>
        <taxon>Brassicales</taxon>
        <taxon>Brassicaceae</taxon>
        <taxon>Brassiceae</taxon>
        <taxon>Brassica</taxon>
    </lineage>
</organism>
<feature type="transmembrane region" description="Helical" evidence="7">
    <location>
        <begin position="435"/>
        <end position="460"/>
    </location>
</feature>
<name>A0ABQ8CSC0_BRANA</name>
<evidence type="ECO:0000256" key="6">
    <source>
        <dbReference type="ARBA" id="ARBA00023136"/>
    </source>
</evidence>
<evidence type="ECO:0000256" key="5">
    <source>
        <dbReference type="ARBA" id="ARBA00022989"/>
    </source>
</evidence>
<feature type="region of interest" description="Disordered" evidence="8">
    <location>
        <begin position="669"/>
        <end position="695"/>
    </location>
</feature>
<feature type="transmembrane region" description="Helical" evidence="7">
    <location>
        <begin position="332"/>
        <end position="355"/>
    </location>
</feature>
<accession>A0ABQ8CSC0</accession>
<feature type="transmembrane region" description="Helical" evidence="7">
    <location>
        <begin position="375"/>
        <end position="396"/>
    </location>
</feature>
<evidence type="ECO:0000259" key="10">
    <source>
        <dbReference type="Pfam" id="PF20936"/>
    </source>
</evidence>
<dbReference type="InterPro" id="IPR049318">
    <property type="entry name" value="GCIP_C"/>
</dbReference>
<feature type="transmembrane region" description="Helical" evidence="7">
    <location>
        <begin position="212"/>
        <end position="233"/>
    </location>
</feature>
<dbReference type="Pfam" id="PF01554">
    <property type="entry name" value="MatE"/>
    <property type="match status" value="2"/>
</dbReference>
<dbReference type="Gene3D" id="1.20.1410.10">
    <property type="entry name" value="I/LWEQ domain"/>
    <property type="match status" value="1"/>
</dbReference>
<feature type="domain" description="Cyclin-D1-binding protein 1-like N-terminal" evidence="9">
    <location>
        <begin position="528"/>
        <end position="670"/>
    </location>
</feature>
<evidence type="ECO:0000259" key="9">
    <source>
        <dbReference type="Pfam" id="PF13324"/>
    </source>
</evidence>
<dbReference type="PANTHER" id="PTHR11206">
    <property type="entry name" value="MULTIDRUG RESISTANCE PROTEIN"/>
    <property type="match status" value="1"/>
</dbReference>
<dbReference type="CDD" id="cd13132">
    <property type="entry name" value="MATE_eukaryotic"/>
    <property type="match status" value="1"/>
</dbReference>
<protein>
    <recommendedName>
        <fullName evidence="7">Protein DETOXIFICATION</fullName>
    </recommendedName>
    <alternativeName>
        <fullName evidence="7">Multidrug and toxic compound extrusion protein</fullName>
    </alternativeName>
</protein>
<feature type="transmembrane region" description="Helical" evidence="7">
    <location>
        <begin position="34"/>
        <end position="59"/>
    </location>
</feature>
<sequence>MDSAEKGLLVLVGEEEEDEQVNMREGFFQEMRRLGYIAGPMVAVNSSMYFLQVISIMMVGHLGELFLSSTAIAVSFCSVTGFSLVFGLATALETLCGQANGAKQFEKLGEHTYTGIFALFIVSIPLSILWSYMGEILCFIGQDPLVSQEAGKFATWLIPALFAYATLQPLVRFFQAQSLILPLIMSSISALCCHIVLCWCLVFKFGLGSLGAALAISVSYWLNVIVLGLYMVFSSSCGKSRAKISMNVFKGMREFFRFGIPSASMICLEWWSFEFLVMLSGILPNPRLETSVLSVCLSTISTLYQIPESLGAAASTRVANELGAGNSKKARMAVYTVMVIAGVESILVGALVFAARNVFGYLFSSEPEVVDYVRSMAPLVALSVIFDALHAVLSGVARGSGRQDVGAYVNLAAYYLFGIPTAVLLGFRFKMRGRGLWIGITVGSFVQALLLGLIVSLTNWKQQVRKARERVMGEEFEEKDIDEEHEMTKPKRDELNQILSSYFDTINDTLQLFEHSPPPTQVKINWNDVLQMSDHLSRQATIVGMLWTGEPPKAEALKETMESYYNALQGFLLLCHGSMVGAVPTLSSSIQASVKQIVDSSFKLLHGSVSLYGGEKDRKPSIPQLTGAVWEACCNLKKVPTTNIKAIGRAMTQVAVSVKDVLREMQELKPASACSSPEHDVSGNSDEDDDDLGDDLSPGELEVAALVADVVSETLIVVKELIRAIASMIKLENPEDKGDFVDSFEKLLKLCQGTGEQIDELGACVYPPQELSLIKQILERINGYIGEVEADVKGFMNSSSSEAFLGACRRVQSVIEHMENGLDTRIEAEVVCNMHNVTL</sequence>
<dbReference type="Gene3D" id="1.20.1420.10">
    <property type="entry name" value="Talin, central domain"/>
    <property type="match status" value="1"/>
</dbReference>
<evidence type="ECO:0000256" key="3">
    <source>
        <dbReference type="ARBA" id="ARBA00022448"/>
    </source>
</evidence>
<keyword evidence="3" id="KW-0813">Transport</keyword>
<keyword evidence="6 7" id="KW-0472">Membrane</keyword>
<keyword evidence="4 7" id="KW-0812">Transmembrane</keyword>
<feature type="transmembrane region" description="Helical" evidence="7">
    <location>
        <begin position="183"/>
        <end position="206"/>
    </location>
</feature>
<evidence type="ECO:0000313" key="12">
    <source>
        <dbReference type="Proteomes" id="UP000824890"/>
    </source>
</evidence>
<comment type="similarity">
    <text evidence="2 7">Belongs to the multi antimicrobial extrusion (MATE) (TC 2.A.66.1) family.</text>
</comment>
<comment type="caution">
    <text evidence="11">The sequence shown here is derived from an EMBL/GenBank/DDBJ whole genome shotgun (WGS) entry which is preliminary data.</text>
</comment>
<feature type="transmembrane region" description="Helical" evidence="7">
    <location>
        <begin position="153"/>
        <end position="171"/>
    </location>
</feature>
<dbReference type="EMBL" id="JAGKQM010000007">
    <property type="protein sequence ID" value="KAH0919931.1"/>
    <property type="molecule type" value="Genomic_DNA"/>
</dbReference>
<evidence type="ECO:0000256" key="1">
    <source>
        <dbReference type="ARBA" id="ARBA00004141"/>
    </source>
</evidence>
<keyword evidence="12" id="KW-1185">Reference proteome</keyword>
<evidence type="ECO:0000256" key="7">
    <source>
        <dbReference type="RuleBase" id="RU004914"/>
    </source>
</evidence>
<feature type="compositionally biased region" description="Acidic residues" evidence="8">
    <location>
        <begin position="685"/>
        <end position="694"/>
    </location>
</feature>
<evidence type="ECO:0000313" key="11">
    <source>
        <dbReference type="EMBL" id="KAH0919931.1"/>
    </source>
</evidence>
<feature type="transmembrane region" description="Helical" evidence="7">
    <location>
        <begin position="408"/>
        <end position="429"/>
    </location>
</feature>